<dbReference type="Gene3D" id="2.120.10.30">
    <property type="entry name" value="TolB, C-terminal domain"/>
    <property type="match status" value="1"/>
</dbReference>
<evidence type="ECO:0000256" key="1">
    <source>
        <dbReference type="ARBA" id="ARBA00009820"/>
    </source>
</evidence>
<organism evidence="3 4">
    <name type="scientific">Aerolutibacter ruishenii</name>
    <dbReference type="NCBI Taxonomy" id="686800"/>
    <lineage>
        <taxon>Bacteria</taxon>
        <taxon>Pseudomonadati</taxon>
        <taxon>Pseudomonadota</taxon>
        <taxon>Gammaproteobacteria</taxon>
        <taxon>Lysobacterales</taxon>
        <taxon>Lysobacteraceae</taxon>
        <taxon>Aerolutibacter</taxon>
    </lineage>
</organism>
<comment type="caution">
    <text evidence="3">The sequence shown here is derived from an EMBL/GenBank/DDBJ whole genome shotgun (WGS) entry which is preliminary data.</text>
</comment>
<dbReference type="Proteomes" id="UP000316471">
    <property type="component" value="Unassembled WGS sequence"/>
</dbReference>
<dbReference type="InterPro" id="IPR011659">
    <property type="entry name" value="WD40"/>
</dbReference>
<dbReference type="RefSeq" id="WP_144815048.1">
    <property type="nucleotide sequence ID" value="NZ_VLKP01000007.1"/>
</dbReference>
<protein>
    <submittedName>
        <fullName evidence="3">Tol biopolymer transport system component</fullName>
    </submittedName>
</protein>
<evidence type="ECO:0000313" key="4">
    <source>
        <dbReference type="Proteomes" id="UP000316471"/>
    </source>
</evidence>
<comment type="similarity">
    <text evidence="1">Belongs to the TolB family.</text>
</comment>
<dbReference type="PANTHER" id="PTHR36842">
    <property type="entry name" value="PROTEIN TOLB HOMOLOG"/>
    <property type="match status" value="1"/>
</dbReference>
<evidence type="ECO:0000256" key="2">
    <source>
        <dbReference type="SAM" id="MobiDB-lite"/>
    </source>
</evidence>
<gene>
    <name evidence="3" type="ORF">IP93_01958</name>
</gene>
<dbReference type="InterPro" id="IPR011042">
    <property type="entry name" value="6-blade_b-propeller_TolB-like"/>
</dbReference>
<evidence type="ECO:0000313" key="3">
    <source>
        <dbReference type="EMBL" id="TWI10378.1"/>
    </source>
</evidence>
<name>A0A562LS64_9GAMM</name>
<dbReference type="Gene3D" id="2.120.10.60">
    <property type="entry name" value="Tricorn protease N-terminal domain"/>
    <property type="match status" value="1"/>
</dbReference>
<proteinExistence type="inferred from homology"/>
<dbReference type="OrthoDB" id="626010at2"/>
<sequence length="523" mass="57320">MVQTTGQAVPKPLSLPPSGVSDRLPAWSPDGRSIAFSRRDGGNECQILIAAANGGGERQVGACNGLDDLGFDWTPDGRGLVFGSMSDNGGTTGIRILDIASGRWRALEYGFDGRYLDTEPRYSPDGEWIAFVRNPQFGDLWRVPAAGGRAEQLTFHSSEMRGWDWLPDGSGLVFSRRLDAGTRLFRLDLGSRQIQKFSVEDAQSPNIAAHSPTMAFVRRRPGFDIYRIGPRESSRSKAWGAETLFASTGRDTHPSIAPDGRQLVFASDRSGHFHLWWGDVERPESLRLIDGLHPDAQRMPEWSPDSQRLLSIGIDHQGRHGLFEVVAASGQVERLPVPLADPNQGLYLPDAGRILVGASGEDGRIGLYLFDRTHLPWRQLAYLPDVAQAKVDVRRRRVLFTRFSGDGLWSADLGLAPISVRKVVDGVPRRWLYRNWSVAADGAIEYLDQAVGCRSRLRRLGESATAASEYCLHPSLLSSVVGFSSDPRAEVVYVSMAAYDGTDIGLIRLGASLTPRKAASSGN</sequence>
<dbReference type="AlphaFoldDB" id="A0A562LS64"/>
<dbReference type="SUPFAM" id="SSF82171">
    <property type="entry name" value="DPP6 N-terminal domain-like"/>
    <property type="match status" value="1"/>
</dbReference>
<dbReference type="Pfam" id="PF07676">
    <property type="entry name" value="PD40"/>
    <property type="match status" value="4"/>
</dbReference>
<feature type="region of interest" description="Disordered" evidence="2">
    <location>
        <begin position="1"/>
        <end position="26"/>
    </location>
</feature>
<accession>A0A562LS64</accession>
<reference evidence="3 4" key="1">
    <citation type="journal article" date="2015" name="Stand. Genomic Sci.">
        <title>Genomic Encyclopedia of Bacterial and Archaeal Type Strains, Phase III: the genomes of soil and plant-associated and newly described type strains.</title>
        <authorList>
            <person name="Whitman W.B."/>
            <person name="Woyke T."/>
            <person name="Klenk H.P."/>
            <person name="Zhou Y."/>
            <person name="Lilburn T.G."/>
            <person name="Beck B.J."/>
            <person name="De Vos P."/>
            <person name="Vandamme P."/>
            <person name="Eisen J.A."/>
            <person name="Garrity G."/>
            <person name="Hugenholtz P."/>
            <person name="Kyrpides N.C."/>
        </authorList>
    </citation>
    <scope>NUCLEOTIDE SEQUENCE [LARGE SCALE GENOMIC DNA]</scope>
    <source>
        <strain evidence="3 4">CGMCC 1.10136</strain>
    </source>
</reference>
<dbReference type="PANTHER" id="PTHR36842:SF1">
    <property type="entry name" value="PROTEIN TOLB"/>
    <property type="match status" value="1"/>
</dbReference>
<keyword evidence="4" id="KW-1185">Reference proteome</keyword>
<dbReference type="EMBL" id="VLKP01000007">
    <property type="protein sequence ID" value="TWI10378.1"/>
    <property type="molecule type" value="Genomic_DNA"/>
</dbReference>